<organism evidence="2 3">
    <name type="scientific">Lecanosticta acicola</name>
    <dbReference type="NCBI Taxonomy" id="111012"/>
    <lineage>
        <taxon>Eukaryota</taxon>
        <taxon>Fungi</taxon>
        <taxon>Dikarya</taxon>
        <taxon>Ascomycota</taxon>
        <taxon>Pezizomycotina</taxon>
        <taxon>Dothideomycetes</taxon>
        <taxon>Dothideomycetidae</taxon>
        <taxon>Mycosphaerellales</taxon>
        <taxon>Mycosphaerellaceae</taxon>
        <taxon>Lecanosticta</taxon>
    </lineage>
</organism>
<feature type="compositionally biased region" description="Polar residues" evidence="1">
    <location>
        <begin position="9"/>
        <end position="19"/>
    </location>
</feature>
<keyword evidence="3" id="KW-1185">Reference proteome</keyword>
<evidence type="ECO:0000256" key="1">
    <source>
        <dbReference type="SAM" id="MobiDB-lite"/>
    </source>
</evidence>
<feature type="compositionally biased region" description="Low complexity" evidence="1">
    <location>
        <begin position="125"/>
        <end position="136"/>
    </location>
</feature>
<evidence type="ECO:0000313" key="2">
    <source>
        <dbReference type="EMBL" id="CAK3967835.1"/>
    </source>
</evidence>
<gene>
    <name evidence="2" type="ORF">LECACI_7A003540</name>
</gene>
<sequence>MDAMHESVSHGNSNTNPQTRPEEEGKRRAVQQALMGLFSTGLETPTAQNSEYDRLQMSVPRWMWFLDVYLDRYKNGLLEINPAARGAQRQVRRLLAELLYETIEAATEDLNETFRTTERNGSNDSASSRASTRGGSPAEDEQTEEAVMGILDMSEEGKQEPDGDTVRLRALGDIVRIEMDGMAEAAKEAVENLV</sequence>
<dbReference type="Proteomes" id="UP001296104">
    <property type="component" value="Unassembled WGS sequence"/>
</dbReference>
<dbReference type="AlphaFoldDB" id="A0AAI8YX21"/>
<accession>A0AAI8YX21</accession>
<name>A0AAI8YX21_9PEZI</name>
<comment type="caution">
    <text evidence="2">The sequence shown here is derived from an EMBL/GenBank/DDBJ whole genome shotgun (WGS) entry which is preliminary data.</text>
</comment>
<dbReference type="EMBL" id="CAVMBE010000017">
    <property type="protein sequence ID" value="CAK3967835.1"/>
    <property type="molecule type" value="Genomic_DNA"/>
</dbReference>
<proteinExistence type="predicted"/>
<feature type="region of interest" description="Disordered" evidence="1">
    <location>
        <begin position="1"/>
        <end position="27"/>
    </location>
</feature>
<feature type="region of interest" description="Disordered" evidence="1">
    <location>
        <begin position="112"/>
        <end position="143"/>
    </location>
</feature>
<protein>
    <submittedName>
        <fullName evidence="2">Uncharacterized protein</fullName>
    </submittedName>
</protein>
<evidence type="ECO:0000313" key="3">
    <source>
        <dbReference type="Proteomes" id="UP001296104"/>
    </source>
</evidence>
<reference evidence="2" key="1">
    <citation type="submission" date="2023-11" db="EMBL/GenBank/DDBJ databases">
        <authorList>
            <person name="Alioto T."/>
            <person name="Alioto T."/>
            <person name="Gomez Garrido J."/>
        </authorList>
    </citation>
    <scope>NUCLEOTIDE SEQUENCE</scope>
</reference>